<dbReference type="SUPFAM" id="SSF53474">
    <property type="entry name" value="alpha/beta-Hydrolases"/>
    <property type="match status" value="1"/>
</dbReference>
<dbReference type="Proteomes" id="UP001596379">
    <property type="component" value="Unassembled WGS sequence"/>
</dbReference>
<accession>A0ABW2J8V2</accession>
<gene>
    <name evidence="1" type="ORF">ACFQO0_13480</name>
</gene>
<reference evidence="2" key="1">
    <citation type="journal article" date="2019" name="Int. J. Syst. Evol. Microbiol.">
        <title>The Global Catalogue of Microorganisms (GCM) 10K type strain sequencing project: providing services to taxonomists for standard genome sequencing and annotation.</title>
        <authorList>
            <consortium name="The Broad Institute Genomics Platform"/>
            <consortium name="The Broad Institute Genome Sequencing Center for Infectious Disease"/>
            <person name="Wu L."/>
            <person name="Ma J."/>
        </authorList>
    </citation>
    <scope>NUCLEOTIDE SEQUENCE [LARGE SCALE GENOMIC DNA]</scope>
    <source>
        <strain evidence="2">CCUG 36956</strain>
    </source>
</reference>
<dbReference type="InterPro" id="IPR029058">
    <property type="entry name" value="AB_hydrolase_fold"/>
</dbReference>
<dbReference type="Pfam" id="PF02089">
    <property type="entry name" value="Palm_thioest"/>
    <property type="match status" value="1"/>
</dbReference>
<sequence>MNAPQDTEGNAQNKGLKPPSLFLLALESRVPLEFAASLLSFPLLKNVPRGDGHPVMVLPGLMAGDALTLFLRKFLQSSGYTAYAWEQGLNRGPRDGVLDACIARVKVLSEKHGQKVSLIGWSLGGIFAREIAKALPNDVRQVITLGSPFAGHPKANNVWRMYQAVSGKTATDDVQIAEIKKPPPVPFTSIFSRSDGIVSWQCCVEQEGEQSENIEVHGSHTGMVVNPIVLYTIADRLAQADGQWRRFDSGGHEGIKKYIYRDPMRA</sequence>
<dbReference type="Gene3D" id="3.40.50.1820">
    <property type="entry name" value="alpha/beta hydrolase"/>
    <property type="match status" value="1"/>
</dbReference>
<name>A0ABW2J8V2_9BURK</name>
<evidence type="ECO:0000313" key="2">
    <source>
        <dbReference type="Proteomes" id="UP001596379"/>
    </source>
</evidence>
<proteinExistence type="predicted"/>
<keyword evidence="2" id="KW-1185">Reference proteome</keyword>
<dbReference type="RefSeq" id="WP_382235476.1">
    <property type="nucleotide sequence ID" value="NZ_JBHTCC010000003.1"/>
</dbReference>
<comment type="caution">
    <text evidence="1">The sequence shown here is derived from an EMBL/GenBank/DDBJ whole genome shotgun (WGS) entry which is preliminary data.</text>
</comment>
<evidence type="ECO:0000313" key="1">
    <source>
        <dbReference type="EMBL" id="MFC7299450.1"/>
    </source>
</evidence>
<dbReference type="EMBL" id="JBHTCC010000003">
    <property type="protein sequence ID" value="MFC7299450.1"/>
    <property type="molecule type" value="Genomic_DNA"/>
</dbReference>
<organism evidence="1 2">
    <name type="scientific">Herminiimonas aquatilis</name>
    <dbReference type="NCBI Taxonomy" id="345342"/>
    <lineage>
        <taxon>Bacteria</taxon>
        <taxon>Pseudomonadati</taxon>
        <taxon>Pseudomonadota</taxon>
        <taxon>Betaproteobacteria</taxon>
        <taxon>Burkholderiales</taxon>
        <taxon>Oxalobacteraceae</taxon>
        <taxon>Herminiimonas</taxon>
    </lineage>
</organism>
<protein>
    <submittedName>
        <fullName evidence="1">Esterase/lipase family protein</fullName>
    </submittedName>
</protein>